<dbReference type="GO" id="GO:0019284">
    <property type="term" value="P:L-methionine salvage from S-adenosylmethionine"/>
    <property type="evidence" value="ECO:0007669"/>
    <property type="project" value="TreeGrafter"/>
</dbReference>
<feature type="binding site" evidence="6">
    <location>
        <position position="78"/>
    </location>
    <ligand>
        <name>substrate</name>
    </ligand>
</feature>
<keyword evidence="2 6" id="KW-0028">Amino-acid biosynthesis</keyword>
<dbReference type="FunFam" id="3.40.50.1580:FF:000001">
    <property type="entry name" value="MTA/SAH nucleosidase family protein"/>
    <property type="match status" value="1"/>
</dbReference>
<dbReference type="GO" id="GO:0008782">
    <property type="term" value="F:adenosylhomocysteine nucleosidase activity"/>
    <property type="evidence" value="ECO:0007669"/>
    <property type="project" value="UniProtKB-UniRule"/>
</dbReference>
<comment type="pathway">
    <text evidence="1 6">Amino-acid biosynthesis; L-methionine biosynthesis via salvage pathway; S-methyl-5-thio-alpha-D-ribose 1-phosphate from S-methyl-5'-thioadenosine (hydrolase route): step 1/2.</text>
</comment>
<evidence type="ECO:0000256" key="4">
    <source>
        <dbReference type="ARBA" id="ARBA00023167"/>
    </source>
</evidence>
<reference evidence="8 9" key="1">
    <citation type="journal article" date="2015" name="Genome Announc.">
        <title>Expanding the biotechnology potential of lactobacilli through comparative genomics of 213 strains and associated genera.</title>
        <authorList>
            <person name="Sun Z."/>
            <person name="Harris H.M."/>
            <person name="McCann A."/>
            <person name="Guo C."/>
            <person name="Argimon S."/>
            <person name="Zhang W."/>
            <person name="Yang X."/>
            <person name="Jeffery I.B."/>
            <person name="Cooney J.C."/>
            <person name="Kagawa T.F."/>
            <person name="Liu W."/>
            <person name="Song Y."/>
            <person name="Salvetti E."/>
            <person name="Wrobel A."/>
            <person name="Rasinkangas P."/>
            <person name="Parkhill J."/>
            <person name="Rea M.C."/>
            <person name="O'Sullivan O."/>
            <person name="Ritari J."/>
            <person name="Douillard F.P."/>
            <person name="Paul Ross R."/>
            <person name="Yang R."/>
            <person name="Briner A.E."/>
            <person name="Felis G.E."/>
            <person name="de Vos W.M."/>
            <person name="Barrangou R."/>
            <person name="Klaenhammer T.R."/>
            <person name="Caufield P.W."/>
            <person name="Cui Y."/>
            <person name="Zhang H."/>
            <person name="O'Toole P.W."/>
        </authorList>
    </citation>
    <scope>NUCLEOTIDE SEQUENCE [LARGE SCALE GENOMIC DNA]</scope>
    <source>
        <strain evidence="8 9">DSM 20623</strain>
    </source>
</reference>
<dbReference type="eggNOG" id="COG0775">
    <property type="taxonomic scope" value="Bacteria"/>
</dbReference>
<dbReference type="RefSeq" id="WP_034569079.1">
    <property type="nucleotide sequence ID" value="NZ_JQBS01000035.1"/>
</dbReference>
<dbReference type="PANTHER" id="PTHR46832:SF1">
    <property type="entry name" value="5'-METHYLTHIOADENOSINE_S-ADENOSYLHOMOCYSTEINE NUCLEOSIDASE"/>
    <property type="match status" value="1"/>
</dbReference>
<gene>
    <name evidence="6" type="primary">mtnN</name>
    <name evidence="8" type="ORF">IV74_GL002196</name>
</gene>
<dbReference type="EMBL" id="JQBS01000035">
    <property type="protein sequence ID" value="KRN54612.1"/>
    <property type="molecule type" value="Genomic_DNA"/>
</dbReference>
<feature type="active site" description="Proton donor" evidence="6">
    <location>
        <position position="197"/>
    </location>
</feature>
<dbReference type="NCBIfam" id="TIGR01704">
    <property type="entry name" value="MTA_SAH-Nsdase"/>
    <property type="match status" value="1"/>
</dbReference>
<dbReference type="GeneID" id="89589187"/>
<dbReference type="GO" id="GO:0005829">
    <property type="term" value="C:cytosol"/>
    <property type="evidence" value="ECO:0007669"/>
    <property type="project" value="TreeGrafter"/>
</dbReference>
<dbReference type="HAMAP" id="MF_01684">
    <property type="entry name" value="Salvage_MtnN"/>
    <property type="match status" value="1"/>
</dbReference>
<evidence type="ECO:0000259" key="7">
    <source>
        <dbReference type="Pfam" id="PF01048"/>
    </source>
</evidence>
<feature type="domain" description="Nucleoside phosphorylase" evidence="7">
    <location>
        <begin position="2"/>
        <end position="226"/>
    </location>
</feature>
<feature type="binding site" evidence="6">
    <location>
        <position position="152"/>
    </location>
    <ligand>
        <name>substrate</name>
    </ligand>
</feature>
<accession>A0A0R2HXG8</accession>
<keyword evidence="4 6" id="KW-0486">Methionine biosynthesis</keyword>
<keyword evidence="9" id="KW-1185">Reference proteome</keyword>
<evidence type="ECO:0000256" key="6">
    <source>
        <dbReference type="HAMAP-Rule" id="MF_01684"/>
    </source>
</evidence>
<dbReference type="SUPFAM" id="SSF53167">
    <property type="entry name" value="Purine and uridine phosphorylases"/>
    <property type="match status" value="1"/>
</dbReference>
<proteinExistence type="inferred from homology"/>
<dbReference type="InterPro" id="IPR010049">
    <property type="entry name" value="MTA_SAH_Nsdase"/>
</dbReference>
<dbReference type="GO" id="GO:0019509">
    <property type="term" value="P:L-methionine salvage from methylthioadenosine"/>
    <property type="evidence" value="ECO:0007669"/>
    <property type="project" value="UniProtKB-UniRule"/>
</dbReference>
<dbReference type="PANTHER" id="PTHR46832">
    <property type="entry name" value="5'-METHYLTHIOADENOSINE/S-ADENOSYLHOMOCYSTEINE NUCLEOSIDASE"/>
    <property type="match status" value="1"/>
</dbReference>
<dbReference type="GO" id="GO:0008930">
    <property type="term" value="F:methylthioadenosine nucleosidase activity"/>
    <property type="evidence" value="ECO:0007669"/>
    <property type="project" value="UniProtKB-UniRule"/>
</dbReference>
<comment type="similarity">
    <text evidence="6">Belongs to the PNP/UDP phosphorylase family. MtnN subfamily.</text>
</comment>
<comment type="caution">
    <text evidence="8">The sequence shown here is derived from an EMBL/GenBank/DDBJ whole genome shotgun (WGS) entry which is preliminary data.</text>
</comment>
<evidence type="ECO:0000313" key="8">
    <source>
        <dbReference type="EMBL" id="KRN54612.1"/>
    </source>
</evidence>
<dbReference type="Gene3D" id="3.40.50.1580">
    <property type="entry name" value="Nucleoside phosphorylase domain"/>
    <property type="match status" value="1"/>
</dbReference>
<dbReference type="AlphaFoldDB" id="A0A0R2HXG8"/>
<evidence type="ECO:0000256" key="1">
    <source>
        <dbReference type="ARBA" id="ARBA00004945"/>
    </source>
</evidence>
<comment type="catalytic activity">
    <reaction evidence="5">
        <text>5'-deoxyadenosine + H2O = 5-deoxy-D-ribose + adenine</text>
        <dbReference type="Rhea" id="RHEA:29859"/>
        <dbReference type="ChEBI" id="CHEBI:15377"/>
        <dbReference type="ChEBI" id="CHEBI:16708"/>
        <dbReference type="ChEBI" id="CHEBI:17319"/>
        <dbReference type="ChEBI" id="CHEBI:149540"/>
        <dbReference type="EC" id="3.2.2.9"/>
    </reaction>
    <physiologicalReaction direction="left-to-right" evidence="5">
        <dbReference type="Rhea" id="RHEA:29860"/>
    </physiologicalReaction>
</comment>
<dbReference type="UniPathway" id="UPA00904">
    <property type="reaction ID" value="UER00871"/>
</dbReference>
<evidence type="ECO:0000313" key="9">
    <source>
        <dbReference type="Proteomes" id="UP000051658"/>
    </source>
</evidence>
<dbReference type="GO" id="GO:0009164">
    <property type="term" value="P:nucleoside catabolic process"/>
    <property type="evidence" value="ECO:0007669"/>
    <property type="project" value="InterPro"/>
</dbReference>
<dbReference type="PATRIC" id="fig|1449336.4.peg.2234"/>
<evidence type="ECO:0000256" key="5">
    <source>
        <dbReference type="ARBA" id="ARBA00050313"/>
    </source>
</evidence>
<evidence type="ECO:0000256" key="2">
    <source>
        <dbReference type="ARBA" id="ARBA00022605"/>
    </source>
</evidence>
<dbReference type="CDD" id="cd09008">
    <property type="entry name" value="MTAN"/>
    <property type="match status" value="1"/>
</dbReference>
<feature type="active site" description="Proton acceptor" evidence="6">
    <location>
        <position position="12"/>
    </location>
</feature>
<keyword evidence="3 6" id="KW-0378">Hydrolase</keyword>
<protein>
    <recommendedName>
        <fullName evidence="6">5'-methylthioadenosine/S-adenosylhomocysteine nucleosidase</fullName>
        <shortName evidence="6">MTA/SAH nucleosidase</shortName>
        <shortName evidence="6">MTAN</shortName>
        <ecNumber evidence="6">3.2.2.9</ecNumber>
    </recommendedName>
    <alternativeName>
        <fullName evidence="6">5'-deoxyadenosine nucleosidase</fullName>
        <shortName evidence="6">DOA nucleosidase</shortName>
        <shortName evidence="6">dAdo nucleosidase</shortName>
    </alternativeName>
    <alternativeName>
        <fullName evidence="6">5'-methylthioadenosine nucleosidase</fullName>
        <shortName evidence="6">MTA nucleosidase</shortName>
    </alternativeName>
    <alternativeName>
        <fullName evidence="6">S-adenosylhomocysteine nucleosidase</fullName>
        <shortName evidence="6">AdoHcy nucleosidase</shortName>
        <shortName evidence="6">SAH nucleosidase</shortName>
        <shortName evidence="6">SRH nucleosidase</shortName>
    </alternativeName>
</protein>
<dbReference type="NCBIfam" id="NF004079">
    <property type="entry name" value="PRK05584.1"/>
    <property type="match status" value="1"/>
</dbReference>
<sequence length="230" mass="24411">MKIGIIGAMEEEVILLKSKMTVTKEWTEAKADFIEGTLDGIEVVLVRSGIGKVNAAITTTLLLAKHDIDLVINTGSAGGIGQGLKIGDVVVSSEMAYHDVDATVFGYVIGQVPQMPARYVADAAIVEKVIEAAKKASLTPVKGLIVTSDSFIAGKEATTKIMKNFPDVLAAEMEGAAIAQVCHQFDVPFVIVRAMSDTADEEAGVTFDEFIIEAGKKSALMVMELIHDLA</sequence>
<dbReference type="EC" id="3.2.2.9" evidence="6"/>
<comment type="function">
    <text evidence="6">Catalyzes the irreversible cleavage of the glycosidic bond in both 5'-methylthioadenosine (MTA) and S-adenosylhomocysteine (SAH/AdoHcy) to adenine and the corresponding thioribose, 5'-methylthioribose and S-ribosylhomocysteine, respectively. Also cleaves 5'-deoxyadenosine, a toxic by-product of radical S-adenosylmethionine (SAM) enzymes, into 5-deoxyribose and adenine.</text>
</comment>
<comment type="catalytic activity">
    <reaction evidence="6">
        <text>S-methyl-5'-thioadenosine + H2O = 5-(methylsulfanyl)-D-ribose + adenine</text>
        <dbReference type="Rhea" id="RHEA:13617"/>
        <dbReference type="ChEBI" id="CHEBI:15377"/>
        <dbReference type="ChEBI" id="CHEBI:16708"/>
        <dbReference type="ChEBI" id="CHEBI:17509"/>
        <dbReference type="ChEBI" id="CHEBI:78440"/>
        <dbReference type="EC" id="3.2.2.9"/>
    </reaction>
</comment>
<organism evidence="8 9">
    <name type="scientific">Carnobacterium divergens DSM 20623</name>
    <dbReference type="NCBI Taxonomy" id="1449336"/>
    <lineage>
        <taxon>Bacteria</taxon>
        <taxon>Bacillati</taxon>
        <taxon>Bacillota</taxon>
        <taxon>Bacilli</taxon>
        <taxon>Lactobacillales</taxon>
        <taxon>Carnobacteriaceae</taxon>
        <taxon>Carnobacterium</taxon>
    </lineage>
</organism>
<dbReference type="InterPro" id="IPR000845">
    <property type="entry name" value="Nucleoside_phosphorylase_d"/>
</dbReference>
<feature type="binding site" evidence="6">
    <location>
        <begin position="173"/>
        <end position="174"/>
    </location>
    <ligand>
        <name>substrate</name>
    </ligand>
</feature>
<name>A0A0R2HXG8_CARDV</name>
<dbReference type="InterPro" id="IPR035994">
    <property type="entry name" value="Nucleoside_phosphorylase_sf"/>
</dbReference>
<evidence type="ECO:0000256" key="3">
    <source>
        <dbReference type="ARBA" id="ARBA00022801"/>
    </source>
</evidence>
<dbReference type="Pfam" id="PF01048">
    <property type="entry name" value="PNP_UDP_1"/>
    <property type="match status" value="1"/>
</dbReference>
<comment type="catalytic activity">
    <reaction evidence="6">
        <text>S-adenosyl-L-homocysteine + H2O = S-(5-deoxy-D-ribos-5-yl)-L-homocysteine + adenine</text>
        <dbReference type="Rhea" id="RHEA:17805"/>
        <dbReference type="ChEBI" id="CHEBI:15377"/>
        <dbReference type="ChEBI" id="CHEBI:16708"/>
        <dbReference type="ChEBI" id="CHEBI:57856"/>
        <dbReference type="ChEBI" id="CHEBI:58195"/>
        <dbReference type="EC" id="3.2.2.9"/>
    </reaction>
</comment>
<dbReference type="Proteomes" id="UP000051658">
    <property type="component" value="Unassembled WGS sequence"/>
</dbReference>